<evidence type="ECO:0000259" key="3">
    <source>
        <dbReference type="PROSITE" id="PS51372"/>
    </source>
</evidence>
<evidence type="ECO:0000313" key="5">
    <source>
        <dbReference type="Proteomes" id="UP001596507"/>
    </source>
</evidence>
<proteinExistence type="predicted"/>
<dbReference type="RefSeq" id="WP_262872689.1">
    <property type="nucleotide sequence ID" value="NZ_BAABKW010000018.1"/>
</dbReference>
<dbReference type="PANTHER" id="PTHR30185">
    <property type="entry name" value="CRYPTIC BETA-GLUCOSIDE BGL OPERON ANTITERMINATOR"/>
    <property type="match status" value="1"/>
</dbReference>
<dbReference type="PANTHER" id="PTHR30185:SF12">
    <property type="entry name" value="TRANSCRIPTIONAL REGULATOR MANR"/>
    <property type="match status" value="1"/>
</dbReference>
<dbReference type="Proteomes" id="UP001596507">
    <property type="component" value="Unassembled WGS sequence"/>
</dbReference>
<dbReference type="EMBL" id="JBHTBE010000001">
    <property type="protein sequence ID" value="MFC7267759.1"/>
    <property type="molecule type" value="Genomic_DNA"/>
</dbReference>
<dbReference type="PROSITE" id="PS51094">
    <property type="entry name" value="PTS_EIIA_TYPE_2"/>
    <property type="match status" value="1"/>
</dbReference>
<protein>
    <submittedName>
        <fullName evidence="4">BglG family transcription antiterminator</fullName>
    </submittedName>
</protein>
<feature type="domain" description="PTS EIIA type-2" evidence="2">
    <location>
        <begin position="495"/>
        <end position="639"/>
    </location>
</feature>
<feature type="domain" description="PRD" evidence="3">
    <location>
        <begin position="286"/>
        <end position="392"/>
    </location>
</feature>
<dbReference type="InterPro" id="IPR016152">
    <property type="entry name" value="PTrfase/Anion_transptr"/>
</dbReference>
<dbReference type="SUPFAM" id="SSF55804">
    <property type="entry name" value="Phoshotransferase/anion transport protein"/>
    <property type="match status" value="1"/>
</dbReference>
<dbReference type="InterPro" id="IPR002178">
    <property type="entry name" value="PTS_EIIA_type-2_dom"/>
</dbReference>
<dbReference type="InterPro" id="IPR036388">
    <property type="entry name" value="WH-like_DNA-bd_sf"/>
</dbReference>
<dbReference type="InterPro" id="IPR036634">
    <property type="entry name" value="PRD_sf"/>
</dbReference>
<dbReference type="Pfam" id="PF00874">
    <property type="entry name" value="PRD"/>
    <property type="match status" value="1"/>
</dbReference>
<evidence type="ECO:0000259" key="2">
    <source>
        <dbReference type="PROSITE" id="PS51094"/>
    </source>
</evidence>
<keyword evidence="1" id="KW-0677">Repeat</keyword>
<comment type="caution">
    <text evidence="4">The sequence shown here is derived from an EMBL/GenBank/DDBJ whole genome shotgun (WGS) entry which is preliminary data.</text>
</comment>
<name>A0ABW2HA85_9MICO</name>
<evidence type="ECO:0000256" key="1">
    <source>
        <dbReference type="ARBA" id="ARBA00022737"/>
    </source>
</evidence>
<dbReference type="Gene3D" id="1.10.10.10">
    <property type="entry name" value="Winged helix-like DNA-binding domain superfamily/Winged helix DNA-binding domain"/>
    <property type="match status" value="1"/>
</dbReference>
<gene>
    <name evidence="4" type="ORF">ACFQRL_02160</name>
</gene>
<dbReference type="InterPro" id="IPR050661">
    <property type="entry name" value="BglG_antiterminators"/>
</dbReference>
<evidence type="ECO:0000313" key="4">
    <source>
        <dbReference type="EMBL" id="MFC7267759.1"/>
    </source>
</evidence>
<sequence length="639" mass="69167">MTRARQDRLLGLLLREPEWATAAVLADALGVTPRSIRSYVTAVNARVPSGGAVESGPQGYRAGADAAAALRASSEAGTPRDRLHTLVRTLLAAPDGIDVFETADRLHVSPATLDADLARVRGLLGGTELTLERSAARARLRGTEVAQRRLLSRLAHDEMDAGSFDLAALRRTLGAQSVGAQAFGPFKTDLVAELGGLGYFVNEVGIGDVVMHIAIAADRVVQHRDLPPDDRVDGDPARRAVAGILGELTERHLGVRLGGGDREHLATLVLTRVVAPGTGAPRGTAGLDPEVEEAVRAVVDEAAAEFLVDIAHEDFIERFALHVQNLRARAREQTWSRNPLTRSLKASYPMIFEVAVFIASGLQERLGIPLLDDEIAYIAMHVGGRLERSRRADGLLTATIVCPGYYELHELLRSSVDRSLGQAIEVVGVDTRIDPEWAAIDSDLVLTTIDPPSPGDRFVRIQPFLTDGDIERVQAAASRVRRARRLARLRAELERYFSPDAFLHGGSADADEEAVIRSLGSLLVAQGVIDQDYVERTIQREQLSSTAFTDALAVPHALGMTATRTSIAIGIADPSIPWGDGRVQVVAMVAFSESDREAFQTVFEQFVEVFSERESVQRIVRRATDFPGFLDELVAVIDG</sequence>
<dbReference type="SUPFAM" id="SSF63520">
    <property type="entry name" value="PTS-regulatory domain, PRD"/>
    <property type="match status" value="1"/>
</dbReference>
<accession>A0ABW2HA85</accession>
<dbReference type="PROSITE" id="PS51372">
    <property type="entry name" value="PRD_2"/>
    <property type="match status" value="1"/>
</dbReference>
<dbReference type="InterPro" id="IPR011608">
    <property type="entry name" value="PRD"/>
</dbReference>
<keyword evidence="5" id="KW-1185">Reference proteome</keyword>
<dbReference type="Gene3D" id="3.40.930.10">
    <property type="entry name" value="Mannitol-specific EII, Chain A"/>
    <property type="match status" value="1"/>
</dbReference>
<reference evidence="5" key="1">
    <citation type="journal article" date="2019" name="Int. J. Syst. Evol. Microbiol.">
        <title>The Global Catalogue of Microorganisms (GCM) 10K type strain sequencing project: providing services to taxonomists for standard genome sequencing and annotation.</title>
        <authorList>
            <consortium name="The Broad Institute Genomics Platform"/>
            <consortium name="The Broad Institute Genome Sequencing Center for Infectious Disease"/>
            <person name="Wu L."/>
            <person name="Ma J."/>
        </authorList>
    </citation>
    <scope>NUCLEOTIDE SEQUENCE [LARGE SCALE GENOMIC DNA]</scope>
    <source>
        <strain evidence="5">CGMCC 1.15772</strain>
    </source>
</reference>
<dbReference type="Gene3D" id="1.10.1790.10">
    <property type="entry name" value="PRD domain"/>
    <property type="match status" value="1"/>
</dbReference>
<dbReference type="Pfam" id="PF00359">
    <property type="entry name" value="PTS_EIIA_2"/>
    <property type="match status" value="1"/>
</dbReference>
<organism evidence="4 5">
    <name type="scientific">Microbacterium fluvii</name>
    <dbReference type="NCBI Taxonomy" id="415215"/>
    <lineage>
        <taxon>Bacteria</taxon>
        <taxon>Bacillati</taxon>
        <taxon>Actinomycetota</taxon>
        <taxon>Actinomycetes</taxon>
        <taxon>Micrococcales</taxon>
        <taxon>Microbacteriaceae</taxon>
        <taxon>Microbacterium</taxon>
    </lineage>
</organism>